<dbReference type="RefSeq" id="WP_061314508.1">
    <property type="nucleotide sequence ID" value="NZ_JACBBU010000006.1"/>
</dbReference>
<sequence length="179" mass="20476">MNINNVNNIRLNYQDISHGNNQASKQDKDNKYDDKDEICICKKLKPNLNNTVSVLAPSVPVKTVVKLGYNDHWKLRDASIVPPLDEHFQESGAYNGKMYTVIDGVRYETDLPKSMKEDEPKTFLDLINESHKKIKEKNKTEEEYSEGKLIDFGSGKGVIYGKMDDNVMNIVMKTLSYIK</sequence>
<proteinExistence type="predicted"/>
<reference evidence="1 2" key="1">
    <citation type="submission" date="2019-02" db="EMBL/GenBank/DDBJ databases">
        <title>Genome sequencing of Clostridium botulinum clinical isolates.</title>
        <authorList>
            <person name="Brunt J."/>
            <person name="Van Vliet A.H.M."/>
            <person name="Stringer S.C."/>
            <person name="Grant K.A."/>
            <person name="Carter A.C."/>
            <person name="Peck M.W."/>
        </authorList>
    </citation>
    <scope>NUCLEOTIDE SEQUENCE [LARGE SCALE GENOMIC DNA]</scope>
    <source>
        <strain evidence="1 2">H113700579</strain>
    </source>
</reference>
<accession>A0A6M0SPY3</accession>
<comment type="caution">
    <text evidence="1">The sequence shown here is derived from an EMBL/GenBank/DDBJ whole genome shotgun (WGS) entry which is preliminary data.</text>
</comment>
<protein>
    <submittedName>
        <fullName evidence="1">Uncharacterized protein</fullName>
    </submittedName>
</protein>
<organism evidence="1 2">
    <name type="scientific">Clostridium botulinum</name>
    <dbReference type="NCBI Taxonomy" id="1491"/>
    <lineage>
        <taxon>Bacteria</taxon>
        <taxon>Bacillati</taxon>
        <taxon>Bacillota</taxon>
        <taxon>Clostridia</taxon>
        <taxon>Eubacteriales</taxon>
        <taxon>Clostridiaceae</taxon>
        <taxon>Clostridium</taxon>
    </lineage>
</organism>
<dbReference type="Proteomes" id="UP000472355">
    <property type="component" value="Unassembled WGS sequence"/>
</dbReference>
<dbReference type="EMBL" id="SGKU01000008">
    <property type="protein sequence ID" value="NFA41835.1"/>
    <property type="molecule type" value="Genomic_DNA"/>
</dbReference>
<name>A0A6M0SPY3_CLOBO</name>
<evidence type="ECO:0000313" key="1">
    <source>
        <dbReference type="EMBL" id="NFA41835.1"/>
    </source>
</evidence>
<gene>
    <name evidence="1" type="ORF">EXM65_04410</name>
</gene>
<evidence type="ECO:0000313" key="2">
    <source>
        <dbReference type="Proteomes" id="UP000472355"/>
    </source>
</evidence>
<dbReference type="AlphaFoldDB" id="A0A6M0SPY3"/>